<sequence length="405" mass="44035">MIPSIETSRVDAQWDACPYLRVRIVNLRDIELAYGLDVAVAVRRELWTRLALVGGPEIPVWRENDVLTVSLGYAAQTWEGLADGILNYELSQRTALSMPIEITPDSWVCPLIATELLSVGAGRPCGAIPSGADEAGVPGTEGISGEPARAGQFRDDMAKASYLLESLRTGQLPLAFQPVVLIQDLSSVLYDELLLRPAVGGPGQIAIALERLGIAWLLDRSIVWTAIEVLEAHPTRHLACNVSAFSFYPDPWWFEVMDFLQSRPSVAARLIIEITETGVLRDLRKSLGLILRLRKAGVRVALDDVGVGNCTLAFLLEASPCIIKIDRLMLRRAAQSKEGGRRFQALIKLCASCSPCVVVEGIENEAELNLARAGGGVSAVQGFAIAMPDRAPPWLNSTSQFVSLR</sequence>
<dbReference type="EMBL" id="UFQC01000004">
    <property type="protein sequence ID" value="SSW64264.1"/>
    <property type="molecule type" value="Genomic_DNA"/>
</dbReference>
<evidence type="ECO:0000313" key="3">
    <source>
        <dbReference type="Proteomes" id="UP000289465"/>
    </source>
</evidence>
<reference evidence="2 3" key="1">
    <citation type="submission" date="2018-07" db="EMBL/GenBank/DDBJ databases">
        <authorList>
            <person name="Peeters C."/>
        </authorList>
    </citation>
    <scope>NUCLEOTIDE SEQUENCE [LARGE SCALE GENOMIC DNA]</scope>
    <source>
        <strain evidence="2 3">LMG 30378</strain>
    </source>
</reference>
<dbReference type="InterPro" id="IPR001633">
    <property type="entry name" value="EAL_dom"/>
</dbReference>
<dbReference type="Proteomes" id="UP000289465">
    <property type="component" value="Unassembled WGS sequence"/>
</dbReference>
<dbReference type="GO" id="GO:0071111">
    <property type="term" value="F:cyclic-guanylate-specific phosphodiesterase activity"/>
    <property type="evidence" value="ECO:0007669"/>
    <property type="project" value="InterPro"/>
</dbReference>
<dbReference type="SUPFAM" id="SSF141868">
    <property type="entry name" value="EAL domain-like"/>
    <property type="match status" value="1"/>
</dbReference>
<dbReference type="PROSITE" id="PS50883">
    <property type="entry name" value="EAL"/>
    <property type="match status" value="1"/>
</dbReference>
<evidence type="ECO:0000259" key="1">
    <source>
        <dbReference type="PROSITE" id="PS50883"/>
    </source>
</evidence>
<protein>
    <submittedName>
        <fullName evidence="2">Phytochrome-like protein cph2</fullName>
    </submittedName>
</protein>
<organism evidence="2 3">
    <name type="scientific">Achromobacter veterisilvae</name>
    <dbReference type="NCBI Taxonomy" id="2069367"/>
    <lineage>
        <taxon>Bacteria</taxon>
        <taxon>Pseudomonadati</taxon>
        <taxon>Pseudomonadota</taxon>
        <taxon>Betaproteobacteria</taxon>
        <taxon>Burkholderiales</taxon>
        <taxon>Alcaligenaceae</taxon>
        <taxon>Achromobacter</taxon>
    </lineage>
</organism>
<proteinExistence type="predicted"/>
<dbReference type="AlphaFoldDB" id="A0A446C8V9"/>
<dbReference type="PANTHER" id="PTHR33121">
    <property type="entry name" value="CYCLIC DI-GMP PHOSPHODIESTERASE PDEF"/>
    <property type="match status" value="1"/>
</dbReference>
<dbReference type="SMART" id="SM00052">
    <property type="entry name" value="EAL"/>
    <property type="match status" value="1"/>
</dbReference>
<dbReference type="InterPro" id="IPR050706">
    <property type="entry name" value="Cyclic-di-GMP_PDE-like"/>
</dbReference>
<dbReference type="Pfam" id="PF00563">
    <property type="entry name" value="EAL"/>
    <property type="match status" value="1"/>
</dbReference>
<evidence type="ECO:0000313" key="2">
    <source>
        <dbReference type="EMBL" id="SSW64264.1"/>
    </source>
</evidence>
<gene>
    <name evidence="2" type="primary">cph2_1</name>
    <name evidence="2" type="ORF">AVE30378_00963</name>
</gene>
<dbReference type="CDD" id="cd01948">
    <property type="entry name" value="EAL"/>
    <property type="match status" value="1"/>
</dbReference>
<dbReference type="PANTHER" id="PTHR33121:SF23">
    <property type="entry name" value="CYCLIC DI-GMP PHOSPHODIESTERASE PDEB"/>
    <property type="match status" value="1"/>
</dbReference>
<name>A0A446C8V9_9BURK</name>
<dbReference type="RefSeq" id="WP_165360086.1">
    <property type="nucleotide sequence ID" value="NZ_UFQC01000004.1"/>
</dbReference>
<dbReference type="Gene3D" id="3.20.20.450">
    <property type="entry name" value="EAL domain"/>
    <property type="match status" value="1"/>
</dbReference>
<dbReference type="InterPro" id="IPR035919">
    <property type="entry name" value="EAL_sf"/>
</dbReference>
<accession>A0A446C8V9</accession>
<feature type="domain" description="EAL" evidence="1">
    <location>
        <begin position="156"/>
        <end position="402"/>
    </location>
</feature>